<dbReference type="Pfam" id="PF00692">
    <property type="entry name" value="dUTPase"/>
    <property type="match status" value="1"/>
</dbReference>
<keyword evidence="5" id="KW-0460">Magnesium</keyword>
<evidence type="ECO:0000256" key="4">
    <source>
        <dbReference type="ARBA" id="ARBA00047686"/>
    </source>
</evidence>
<evidence type="ECO:0000313" key="8">
    <source>
        <dbReference type="EMBL" id="WCR04874.1"/>
    </source>
</evidence>
<comment type="similarity">
    <text evidence="1 5">Belongs to the dUTPase family.</text>
</comment>
<dbReference type="InterPro" id="IPR036157">
    <property type="entry name" value="dUTPase-like_sf"/>
</dbReference>
<sequence>MTDAPKIRIKRLEGADPALALPSYETAGAAGADLRANFPEAERGGVELIPGQRALIPTGLTLEIPAGWEVQVRPRSGLALKHGLSLVNAPGTIDSDYRGPLGVILINLGEASHHVRHGDRIAQIVVAPAPQAEFVEVEDIAATARGSGGFGSTGAS</sequence>
<keyword evidence="3 5" id="KW-0546">Nucleotide metabolism</keyword>
<reference evidence="8 10" key="2">
    <citation type="submission" date="2021-01" db="EMBL/GenBank/DDBJ databases">
        <title>Biogeographic distribution of Paracoccus.</title>
        <authorList>
            <person name="Hollensteiner J."/>
            <person name="Leineberger J."/>
            <person name="Brinkhoff T."/>
            <person name="Daniel R."/>
        </authorList>
    </citation>
    <scope>NUCLEOTIDE SEQUENCE [LARGE SCALE GENOMIC DNA]</scope>
    <source>
        <strain evidence="8 10">DSM 18447</strain>
    </source>
</reference>
<comment type="function">
    <text evidence="5">This enzyme is involved in nucleotide metabolism: it produces dUMP, the immediate precursor of thymidine nucleotides and it decreases the intracellular concentration of dUTP so that uracil cannot be incorporated into DNA.</text>
</comment>
<dbReference type="PANTHER" id="PTHR11241:SF0">
    <property type="entry name" value="DEOXYURIDINE 5'-TRIPHOSPHATE NUCLEOTIDOHYDROLASE"/>
    <property type="match status" value="1"/>
</dbReference>
<dbReference type="NCBIfam" id="TIGR00576">
    <property type="entry name" value="dut"/>
    <property type="match status" value="1"/>
</dbReference>
<organism evidence="7 9">
    <name type="scientific">Paracoccus saliphilus</name>
    <dbReference type="NCBI Taxonomy" id="405559"/>
    <lineage>
        <taxon>Bacteria</taxon>
        <taxon>Pseudomonadati</taxon>
        <taxon>Pseudomonadota</taxon>
        <taxon>Alphaproteobacteria</taxon>
        <taxon>Rhodobacterales</taxon>
        <taxon>Paracoccaceae</taxon>
        <taxon>Paracoccus</taxon>
    </lineage>
</organism>
<proteinExistence type="inferred from homology"/>
<protein>
    <recommendedName>
        <fullName evidence="5">Deoxyuridine 5'-triphosphate nucleotidohydrolase</fullName>
        <shortName evidence="5">dUTPase</shortName>
        <ecNumber evidence="5">3.6.1.23</ecNumber>
    </recommendedName>
    <alternativeName>
        <fullName evidence="5">dUTP pyrophosphatase</fullName>
    </alternativeName>
</protein>
<evidence type="ECO:0000313" key="10">
    <source>
        <dbReference type="Proteomes" id="UP001215549"/>
    </source>
</evidence>
<dbReference type="GO" id="GO:0006226">
    <property type="term" value="P:dUMP biosynthetic process"/>
    <property type="evidence" value="ECO:0007669"/>
    <property type="project" value="UniProtKB-UniRule"/>
</dbReference>
<keyword evidence="2 5" id="KW-0378">Hydrolase</keyword>
<dbReference type="InterPro" id="IPR029054">
    <property type="entry name" value="dUTPase-like"/>
</dbReference>
<dbReference type="RefSeq" id="WP_076524450.1">
    <property type="nucleotide sequence ID" value="NZ_CP067140.1"/>
</dbReference>
<dbReference type="PANTHER" id="PTHR11241">
    <property type="entry name" value="DEOXYURIDINE 5'-TRIPHOSPHATE NUCLEOTIDOHYDROLASE"/>
    <property type="match status" value="1"/>
</dbReference>
<reference evidence="7 9" key="1">
    <citation type="submission" date="2017-01" db="EMBL/GenBank/DDBJ databases">
        <authorList>
            <person name="Varghese N."/>
            <person name="Submissions S."/>
        </authorList>
    </citation>
    <scope>NUCLEOTIDE SEQUENCE [LARGE SCALE GENOMIC DNA]</scope>
    <source>
        <strain evidence="7 9">DSM 18447</strain>
    </source>
</reference>
<evidence type="ECO:0000256" key="5">
    <source>
        <dbReference type="HAMAP-Rule" id="MF_00116"/>
    </source>
</evidence>
<dbReference type="GO" id="GO:0004170">
    <property type="term" value="F:dUTP diphosphatase activity"/>
    <property type="evidence" value="ECO:0007669"/>
    <property type="project" value="UniProtKB-UniRule"/>
</dbReference>
<dbReference type="SUPFAM" id="SSF51283">
    <property type="entry name" value="dUTPase-like"/>
    <property type="match status" value="1"/>
</dbReference>
<name>A0AA46A536_9RHOB</name>
<feature type="domain" description="dUTPase-like" evidence="6">
    <location>
        <begin position="21"/>
        <end position="154"/>
    </location>
</feature>
<dbReference type="EMBL" id="FTOU01000003">
    <property type="protein sequence ID" value="SIS73266.1"/>
    <property type="molecule type" value="Genomic_DNA"/>
</dbReference>
<comment type="caution">
    <text evidence="5">Lacks conserved residue(s) required for the propagation of feature annotation.</text>
</comment>
<dbReference type="HAMAP" id="MF_00116">
    <property type="entry name" value="dUTPase_bact"/>
    <property type="match status" value="1"/>
</dbReference>
<dbReference type="NCBIfam" id="NF001862">
    <property type="entry name" value="PRK00601.1"/>
    <property type="match status" value="1"/>
</dbReference>
<dbReference type="EC" id="3.6.1.23" evidence="5"/>
<keyword evidence="10" id="KW-1185">Reference proteome</keyword>
<evidence type="ECO:0000313" key="9">
    <source>
        <dbReference type="Proteomes" id="UP000186216"/>
    </source>
</evidence>
<feature type="binding site" evidence="5">
    <location>
        <begin position="75"/>
        <end position="77"/>
    </location>
    <ligand>
        <name>substrate</name>
    </ligand>
</feature>
<dbReference type="Proteomes" id="UP000186216">
    <property type="component" value="Unassembled WGS sequence"/>
</dbReference>
<comment type="cofactor">
    <cofactor evidence="5">
        <name>Mg(2+)</name>
        <dbReference type="ChEBI" id="CHEBI:18420"/>
    </cofactor>
</comment>
<evidence type="ECO:0000313" key="7">
    <source>
        <dbReference type="EMBL" id="SIS73266.1"/>
    </source>
</evidence>
<dbReference type="InterPro" id="IPR008181">
    <property type="entry name" value="dUTPase"/>
</dbReference>
<gene>
    <name evidence="5 8" type="primary">dut</name>
    <name evidence="8" type="ORF">JHX88_09270</name>
    <name evidence="7" type="ORF">SAMN05421772_103351</name>
</gene>
<comment type="catalytic activity">
    <reaction evidence="4 5">
        <text>dUTP + H2O = dUMP + diphosphate + H(+)</text>
        <dbReference type="Rhea" id="RHEA:10248"/>
        <dbReference type="ChEBI" id="CHEBI:15377"/>
        <dbReference type="ChEBI" id="CHEBI:15378"/>
        <dbReference type="ChEBI" id="CHEBI:33019"/>
        <dbReference type="ChEBI" id="CHEBI:61555"/>
        <dbReference type="ChEBI" id="CHEBI:246422"/>
        <dbReference type="EC" id="3.6.1.23"/>
    </reaction>
</comment>
<evidence type="ECO:0000256" key="2">
    <source>
        <dbReference type="ARBA" id="ARBA00022801"/>
    </source>
</evidence>
<dbReference type="CDD" id="cd07557">
    <property type="entry name" value="trimeric_dUTPase"/>
    <property type="match status" value="1"/>
</dbReference>
<feature type="binding site" evidence="5">
    <location>
        <position position="88"/>
    </location>
    <ligand>
        <name>substrate</name>
    </ligand>
</feature>
<evidence type="ECO:0000259" key="6">
    <source>
        <dbReference type="Pfam" id="PF00692"/>
    </source>
</evidence>
<feature type="binding site" evidence="5">
    <location>
        <begin position="92"/>
        <end position="94"/>
    </location>
    <ligand>
        <name>substrate</name>
    </ligand>
</feature>
<accession>A0AA46A536</accession>
<dbReference type="InterPro" id="IPR033704">
    <property type="entry name" value="dUTPase_trimeric"/>
</dbReference>
<keyword evidence="5" id="KW-0479">Metal-binding</keyword>
<dbReference type="GO" id="GO:0046081">
    <property type="term" value="P:dUTP catabolic process"/>
    <property type="evidence" value="ECO:0007669"/>
    <property type="project" value="InterPro"/>
</dbReference>
<dbReference type="GO" id="GO:0000287">
    <property type="term" value="F:magnesium ion binding"/>
    <property type="evidence" value="ECO:0007669"/>
    <property type="project" value="UniProtKB-UniRule"/>
</dbReference>
<evidence type="ECO:0000256" key="1">
    <source>
        <dbReference type="ARBA" id="ARBA00006581"/>
    </source>
</evidence>
<dbReference type="EMBL" id="CP067140">
    <property type="protein sequence ID" value="WCR04874.1"/>
    <property type="molecule type" value="Genomic_DNA"/>
</dbReference>
<dbReference type="Gene3D" id="2.70.40.10">
    <property type="match status" value="1"/>
</dbReference>
<dbReference type="Proteomes" id="UP001215549">
    <property type="component" value="Chromosome"/>
</dbReference>
<evidence type="ECO:0000256" key="3">
    <source>
        <dbReference type="ARBA" id="ARBA00023080"/>
    </source>
</evidence>
<comment type="pathway">
    <text evidence="5">Pyrimidine metabolism; dUMP biosynthesis; dUMP from dCTP (dUTP route): step 2/2.</text>
</comment>
<dbReference type="AlphaFoldDB" id="A0AA46A536"/>